<dbReference type="SUPFAM" id="SSF52121">
    <property type="entry name" value="Lumazine synthase"/>
    <property type="match status" value="1"/>
</dbReference>
<dbReference type="Pfam" id="PF00885">
    <property type="entry name" value="DMRL_synthase"/>
    <property type="match status" value="1"/>
</dbReference>
<sequence length="172" mass="18676">MATAGKDLSHYDKSKLPDASKMRIGIVVSEWNDDITENLYKGALDTLLDCGMHKDAIYRYDVPGSFELIYGCRKMQESTFSVPGKRQKRVLDAVIAIGSVIRGETAHFDFVCQGVTSGIKDLNLNKTRIPVIFCVLTDDTHAQSVARSGGIHGNKGSEAAIAAIKMAALKAN</sequence>
<evidence type="ECO:0000256" key="3">
    <source>
        <dbReference type="ARBA" id="ARBA00012664"/>
    </source>
</evidence>
<dbReference type="EMBL" id="MQUC01000003">
    <property type="protein sequence ID" value="PRP66149.1"/>
    <property type="molecule type" value="Genomic_DNA"/>
</dbReference>
<evidence type="ECO:0000256" key="1">
    <source>
        <dbReference type="ARBA" id="ARBA00004917"/>
    </source>
</evidence>
<feature type="binding site" evidence="7">
    <location>
        <position position="133"/>
    </location>
    <ligand>
        <name>5-amino-6-(D-ribitylamino)uracil</name>
        <dbReference type="ChEBI" id="CHEBI:15934"/>
    </ligand>
</feature>
<evidence type="ECO:0000313" key="8">
    <source>
        <dbReference type="EMBL" id="PRP66149.1"/>
    </source>
</evidence>
<organism evidence="8 9">
    <name type="scientific">Nonlabens agnitus</name>
    <dbReference type="NCBI Taxonomy" id="870484"/>
    <lineage>
        <taxon>Bacteria</taxon>
        <taxon>Pseudomonadati</taxon>
        <taxon>Bacteroidota</taxon>
        <taxon>Flavobacteriia</taxon>
        <taxon>Flavobacteriales</taxon>
        <taxon>Flavobacteriaceae</taxon>
        <taxon>Nonlabens</taxon>
    </lineage>
</organism>
<dbReference type="AlphaFoldDB" id="A0A2S9WRS9"/>
<feature type="binding site" evidence="7">
    <location>
        <begin position="104"/>
        <end position="105"/>
    </location>
    <ligand>
        <name>(2S)-2-hydroxy-3-oxobutyl phosphate</name>
        <dbReference type="ChEBI" id="CHEBI:58830"/>
    </ligand>
</feature>
<comment type="similarity">
    <text evidence="2 7">Belongs to the DMRL synthase family.</text>
</comment>
<comment type="function">
    <text evidence="7">Catalyzes the formation of 6,7-dimethyl-8-ribityllumazine by condensation of 5-amino-6-(D-ribitylamino)uracil with 3,4-dihydroxy-2-butanone 4-phosphate. This is the penultimate step in the biosynthesis of riboflavin.</text>
</comment>
<feature type="binding site" evidence="7">
    <location>
        <position position="31"/>
    </location>
    <ligand>
        <name>5-amino-6-(D-ribitylamino)uracil</name>
        <dbReference type="ChEBI" id="CHEBI:15934"/>
    </ligand>
</feature>
<dbReference type="GO" id="GO:0009349">
    <property type="term" value="C:riboflavin synthase complex"/>
    <property type="evidence" value="ECO:0007669"/>
    <property type="project" value="UniProtKB-UniRule"/>
</dbReference>
<gene>
    <name evidence="7" type="primary">ribH</name>
    <name evidence="8" type="ORF">BST86_03120</name>
</gene>
<comment type="catalytic activity">
    <reaction evidence="6 7">
        <text>(2S)-2-hydroxy-3-oxobutyl phosphate + 5-amino-6-(D-ribitylamino)uracil = 6,7-dimethyl-8-(1-D-ribityl)lumazine + phosphate + 2 H2O + H(+)</text>
        <dbReference type="Rhea" id="RHEA:26152"/>
        <dbReference type="ChEBI" id="CHEBI:15377"/>
        <dbReference type="ChEBI" id="CHEBI:15378"/>
        <dbReference type="ChEBI" id="CHEBI:15934"/>
        <dbReference type="ChEBI" id="CHEBI:43474"/>
        <dbReference type="ChEBI" id="CHEBI:58201"/>
        <dbReference type="ChEBI" id="CHEBI:58830"/>
        <dbReference type="EC" id="2.5.1.78"/>
    </reaction>
</comment>
<evidence type="ECO:0000256" key="4">
    <source>
        <dbReference type="ARBA" id="ARBA00022619"/>
    </source>
</evidence>
<accession>A0A2S9WRS9</accession>
<feature type="active site" description="Proton donor" evidence="7">
    <location>
        <position position="107"/>
    </location>
</feature>
<dbReference type="GO" id="GO:0000906">
    <property type="term" value="F:6,7-dimethyl-8-ribityllumazine synthase activity"/>
    <property type="evidence" value="ECO:0007669"/>
    <property type="project" value="UniProtKB-UniRule"/>
</dbReference>
<evidence type="ECO:0000256" key="7">
    <source>
        <dbReference type="HAMAP-Rule" id="MF_00178"/>
    </source>
</evidence>
<dbReference type="EC" id="2.5.1.78" evidence="3 7"/>
<dbReference type="UniPathway" id="UPA00275">
    <property type="reaction ID" value="UER00404"/>
</dbReference>
<dbReference type="InterPro" id="IPR034964">
    <property type="entry name" value="LS"/>
</dbReference>
<dbReference type="Proteomes" id="UP000239532">
    <property type="component" value="Unassembled WGS sequence"/>
</dbReference>
<dbReference type="GO" id="GO:0005829">
    <property type="term" value="C:cytosol"/>
    <property type="evidence" value="ECO:0007669"/>
    <property type="project" value="TreeGrafter"/>
</dbReference>
<dbReference type="InterPro" id="IPR002180">
    <property type="entry name" value="LS/RS"/>
</dbReference>
<dbReference type="InterPro" id="IPR036467">
    <property type="entry name" value="LS/RS_sf"/>
</dbReference>
<feature type="binding site" evidence="7">
    <location>
        <position position="147"/>
    </location>
    <ligand>
        <name>(2S)-2-hydroxy-3-oxobutyl phosphate</name>
        <dbReference type="ChEBI" id="CHEBI:58830"/>
    </ligand>
</feature>
<dbReference type="CDD" id="cd09209">
    <property type="entry name" value="Lumazine_synthase-I"/>
    <property type="match status" value="1"/>
</dbReference>
<keyword evidence="9" id="KW-1185">Reference proteome</keyword>
<name>A0A2S9WRS9_9FLAO</name>
<keyword evidence="4 7" id="KW-0686">Riboflavin biosynthesis</keyword>
<evidence type="ECO:0000256" key="2">
    <source>
        <dbReference type="ARBA" id="ARBA00007424"/>
    </source>
</evidence>
<protein>
    <recommendedName>
        <fullName evidence="3 7">6,7-dimethyl-8-ribityllumazine synthase</fullName>
        <shortName evidence="7">DMRL synthase</shortName>
        <shortName evidence="7">LS</shortName>
        <shortName evidence="7">Lumazine synthase</shortName>
        <ecNumber evidence="3 7">2.5.1.78</ecNumber>
    </recommendedName>
</protein>
<dbReference type="Gene3D" id="3.40.50.960">
    <property type="entry name" value="Lumazine/riboflavin synthase"/>
    <property type="match status" value="1"/>
</dbReference>
<comment type="pathway">
    <text evidence="1 7">Cofactor biosynthesis; riboflavin biosynthesis; riboflavin from 2-hydroxy-3-oxobutyl phosphate and 5-amino-6-(D-ribitylamino)uracil: step 1/2.</text>
</comment>
<evidence type="ECO:0000256" key="5">
    <source>
        <dbReference type="ARBA" id="ARBA00022679"/>
    </source>
</evidence>
<reference evidence="8 9" key="1">
    <citation type="submission" date="2016-11" db="EMBL/GenBank/DDBJ databases">
        <title>Trade-off between light-utilization and light-protection in marine flavobacteria.</title>
        <authorList>
            <person name="Kumagai Y."/>
        </authorList>
    </citation>
    <scope>NUCLEOTIDE SEQUENCE [LARGE SCALE GENOMIC DNA]</scope>
    <source>
        <strain evidence="8 9">JCM 17109</strain>
    </source>
</reference>
<dbReference type="GO" id="GO:0009231">
    <property type="term" value="P:riboflavin biosynthetic process"/>
    <property type="evidence" value="ECO:0007669"/>
    <property type="project" value="UniProtKB-UniRule"/>
</dbReference>
<comment type="caution">
    <text evidence="8">The sequence shown here is derived from an EMBL/GenBank/DDBJ whole genome shotgun (WGS) entry which is preliminary data.</text>
</comment>
<dbReference type="HAMAP" id="MF_00178">
    <property type="entry name" value="Lumazine_synth"/>
    <property type="match status" value="1"/>
</dbReference>
<dbReference type="RefSeq" id="WP_105981991.1">
    <property type="nucleotide sequence ID" value="NZ_MQUC01000003.1"/>
</dbReference>
<dbReference type="PANTHER" id="PTHR21058">
    <property type="entry name" value="6,7-DIMETHYL-8-RIBITYLLUMAZINE SYNTHASE DMRL SYNTHASE LUMAZINE SYNTHASE"/>
    <property type="match status" value="1"/>
</dbReference>
<evidence type="ECO:0000256" key="6">
    <source>
        <dbReference type="ARBA" id="ARBA00048785"/>
    </source>
</evidence>
<feature type="binding site" evidence="7">
    <location>
        <begin position="99"/>
        <end position="101"/>
    </location>
    <ligand>
        <name>5-amino-6-(D-ribitylamino)uracil</name>
        <dbReference type="ChEBI" id="CHEBI:15934"/>
    </ligand>
</feature>
<proteinExistence type="inferred from homology"/>
<dbReference type="NCBIfam" id="TIGR00114">
    <property type="entry name" value="lumazine-synth"/>
    <property type="match status" value="1"/>
</dbReference>
<evidence type="ECO:0000313" key="9">
    <source>
        <dbReference type="Proteomes" id="UP000239532"/>
    </source>
</evidence>
<keyword evidence="5 7" id="KW-0808">Transferase</keyword>
<dbReference type="PANTHER" id="PTHR21058:SF0">
    <property type="entry name" value="6,7-DIMETHYL-8-RIBITYLLUMAZINE SYNTHASE"/>
    <property type="match status" value="1"/>
</dbReference>
<feature type="binding site" evidence="7">
    <location>
        <begin position="65"/>
        <end position="67"/>
    </location>
    <ligand>
        <name>5-amino-6-(D-ribitylamino)uracil</name>
        <dbReference type="ChEBI" id="CHEBI:15934"/>
    </ligand>
</feature>
<dbReference type="OrthoDB" id="9809709at2"/>